<dbReference type="InterPro" id="IPR012967">
    <property type="entry name" value="COMT_dimerisation"/>
</dbReference>
<dbReference type="Proteomes" id="UP000053244">
    <property type="component" value="Unassembled WGS sequence"/>
</dbReference>
<dbReference type="InterPro" id="IPR036388">
    <property type="entry name" value="WH-like_DNA-bd_sf"/>
</dbReference>
<keyword evidence="7" id="KW-1185">Reference proteome</keyword>
<dbReference type="PANTHER" id="PTHR43712:SF2">
    <property type="entry name" value="O-METHYLTRANSFERASE CICE"/>
    <property type="match status" value="1"/>
</dbReference>
<evidence type="ECO:0000256" key="2">
    <source>
        <dbReference type="ARBA" id="ARBA00022679"/>
    </source>
</evidence>
<reference evidence="6 7" key="1">
    <citation type="submission" date="2015-10" db="EMBL/GenBank/DDBJ databases">
        <authorList>
            <person name="Gilbert D.G."/>
        </authorList>
    </citation>
    <scope>NUCLEOTIDE SEQUENCE [LARGE SCALE GENOMIC DNA]</scope>
    <source>
        <strain evidence="6 7">NRRL B-16712</strain>
    </source>
</reference>
<dbReference type="PIRSF" id="PIRSF005739">
    <property type="entry name" value="O-mtase"/>
    <property type="match status" value="1"/>
</dbReference>
<feature type="domain" description="O-methyltransferase dimerisation" evidence="5">
    <location>
        <begin position="16"/>
        <end position="89"/>
    </location>
</feature>
<dbReference type="InterPro" id="IPR036390">
    <property type="entry name" value="WH_DNA-bd_sf"/>
</dbReference>
<gene>
    <name evidence="6" type="ORF">ADL15_09365</name>
</gene>
<keyword evidence="1 6" id="KW-0489">Methyltransferase</keyword>
<dbReference type="GO" id="GO:0046983">
    <property type="term" value="F:protein dimerization activity"/>
    <property type="evidence" value="ECO:0007669"/>
    <property type="project" value="InterPro"/>
</dbReference>
<dbReference type="RefSeq" id="WP_067687233.1">
    <property type="nucleotide sequence ID" value="NZ_LLZH01000048.1"/>
</dbReference>
<dbReference type="Gene3D" id="1.10.287.1350">
    <property type="match status" value="1"/>
</dbReference>
<dbReference type="SUPFAM" id="SSF53335">
    <property type="entry name" value="S-adenosyl-L-methionine-dependent methyltransferases"/>
    <property type="match status" value="1"/>
</dbReference>
<sequence length="341" mass="36555">MSDMTVPPAVRQLRELALSAACAAALRAAARLGVADALDDDPASVDEIARTVKADAGALRRLLRALASNGIFTEVTGDRFAHTDASRLLREDTPRGLRYTTLWATEPWTWELWPRLDEAVRAGRSVFGDLHDKGFFEYLHEDAPESAAVFDRAMTQASALSAQALAGVLDLRGMAVVADVGGGQGGVLRALLERTPALRGVLFDLPEVIADADPCLRPGGSLGDRVQLVAGDCRREVPVEADLYLLKNVLEWDDVSTVATLRAIASSGRPGARVVIVENLIDGSPELRFTTAMDLLLLLNVGGRKHTRAGLEDLIGQAGLILGRVEPVNSYLHMFTCVVSA</sequence>
<organism evidence="6 7">
    <name type="scientific">Actinoplanes awajinensis subsp. mycoplanecinus</name>
    <dbReference type="NCBI Taxonomy" id="135947"/>
    <lineage>
        <taxon>Bacteria</taxon>
        <taxon>Bacillati</taxon>
        <taxon>Actinomycetota</taxon>
        <taxon>Actinomycetes</taxon>
        <taxon>Micromonosporales</taxon>
        <taxon>Micromonosporaceae</taxon>
        <taxon>Actinoplanes</taxon>
    </lineage>
</organism>
<dbReference type="GO" id="GO:0008171">
    <property type="term" value="F:O-methyltransferase activity"/>
    <property type="evidence" value="ECO:0007669"/>
    <property type="project" value="InterPro"/>
</dbReference>
<dbReference type="SUPFAM" id="SSF46785">
    <property type="entry name" value="Winged helix' DNA-binding domain"/>
    <property type="match status" value="1"/>
</dbReference>
<feature type="domain" description="O-methyltransferase C-terminal" evidence="4">
    <location>
        <begin position="113"/>
        <end position="319"/>
    </location>
</feature>
<comment type="caution">
    <text evidence="6">The sequence shown here is derived from an EMBL/GenBank/DDBJ whole genome shotgun (WGS) entry which is preliminary data.</text>
</comment>
<dbReference type="CDD" id="cd02440">
    <property type="entry name" value="AdoMet_MTases"/>
    <property type="match status" value="1"/>
</dbReference>
<dbReference type="EMBL" id="LLZH01000048">
    <property type="protein sequence ID" value="KUL39464.1"/>
    <property type="molecule type" value="Genomic_DNA"/>
</dbReference>
<proteinExistence type="predicted"/>
<evidence type="ECO:0000259" key="5">
    <source>
        <dbReference type="Pfam" id="PF08100"/>
    </source>
</evidence>
<dbReference type="InterPro" id="IPR016461">
    <property type="entry name" value="COMT-like"/>
</dbReference>
<dbReference type="OrthoDB" id="3804952at2"/>
<dbReference type="Pfam" id="PF08100">
    <property type="entry name" value="Dimerisation"/>
    <property type="match status" value="1"/>
</dbReference>
<dbReference type="InterPro" id="IPR001077">
    <property type="entry name" value="COMT_C"/>
</dbReference>
<protein>
    <submittedName>
        <fullName evidence="6">Methyltransferase</fullName>
    </submittedName>
</protein>
<dbReference type="GO" id="GO:0032259">
    <property type="term" value="P:methylation"/>
    <property type="evidence" value="ECO:0007669"/>
    <property type="project" value="UniProtKB-KW"/>
</dbReference>
<dbReference type="PANTHER" id="PTHR43712">
    <property type="entry name" value="PUTATIVE (AFU_ORTHOLOGUE AFUA_4G14580)-RELATED"/>
    <property type="match status" value="1"/>
</dbReference>
<dbReference type="Pfam" id="PF00891">
    <property type="entry name" value="Methyltransf_2"/>
    <property type="match status" value="1"/>
</dbReference>
<evidence type="ECO:0000259" key="4">
    <source>
        <dbReference type="Pfam" id="PF00891"/>
    </source>
</evidence>
<accession>A0A0X3V466</accession>
<keyword evidence="2 6" id="KW-0808">Transferase</keyword>
<evidence type="ECO:0000256" key="3">
    <source>
        <dbReference type="ARBA" id="ARBA00022691"/>
    </source>
</evidence>
<dbReference type="Gene3D" id="3.40.50.150">
    <property type="entry name" value="Vaccinia Virus protein VP39"/>
    <property type="match status" value="1"/>
</dbReference>
<dbReference type="AlphaFoldDB" id="A0A0X3V466"/>
<evidence type="ECO:0000313" key="6">
    <source>
        <dbReference type="EMBL" id="KUL39464.1"/>
    </source>
</evidence>
<dbReference type="Gene3D" id="1.10.10.10">
    <property type="entry name" value="Winged helix-like DNA-binding domain superfamily/Winged helix DNA-binding domain"/>
    <property type="match status" value="1"/>
</dbReference>
<name>A0A0X3V466_9ACTN</name>
<evidence type="ECO:0000256" key="1">
    <source>
        <dbReference type="ARBA" id="ARBA00022603"/>
    </source>
</evidence>
<keyword evidence="3" id="KW-0949">S-adenosyl-L-methionine</keyword>
<dbReference type="PROSITE" id="PS51683">
    <property type="entry name" value="SAM_OMT_II"/>
    <property type="match status" value="1"/>
</dbReference>
<evidence type="ECO:0000313" key="7">
    <source>
        <dbReference type="Proteomes" id="UP000053244"/>
    </source>
</evidence>
<dbReference type="InterPro" id="IPR029063">
    <property type="entry name" value="SAM-dependent_MTases_sf"/>
</dbReference>